<dbReference type="InterPro" id="IPR054612">
    <property type="entry name" value="Phage_capsid-like_C"/>
</dbReference>
<dbReference type="RefSeq" id="WP_200555608.1">
    <property type="nucleotide sequence ID" value="NZ_JAEPES010000002.1"/>
</dbReference>
<dbReference type="AlphaFoldDB" id="A0A934SKY4"/>
<proteinExistence type="predicted"/>
<evidence type="ECO:0000256" key="1">
    <source>
        <dbReference type="ARBA" id="ARBA00004328"/>
    </source>
</evidence>
<sequence length="437" mass="46350">MASIKENYRNLLDERKAAWEKDGAPLAEIAAARDFTPDETRRFDDAESTFLAYSARLKALDNTMEQERQIAEFSEQLAGGEQRVAPGTTWINTDTGREASLRSNQSFLSHPAARSRDDSGDGALAQYGNLGEMVRALATAGTGSAVVPTTWSGQLIDLARSKSAVAQAGATIVPMNAKTVNIGRLTGDPTAAFRAESSAITASDPTFDNVTLSAKTQSALVKGSLEWFQDADNAESVVVNAMAQAIASNLDLNALYGGITAGAGTISLATPPNPRGILAALTATKAANVIGGATNGTAQTTGSYWSEILDLIYTVLNGNETPNALIWSSKLAQQYSKATDTTGQPLKRPSDVEDLSRFVVNRIPSYTQGTMVNRASDAFAGDWSQLLIGQRLGITLQVLNERFADTGEIGIVAHWRGDIQPARPGAFAVYRSLQAAA</sequence>
<comment type="subcellular location">
    <subcellularLocation>
        <location evidence="1">Virion</location>
    </subcellularLocation>
</comment>
<dbReference type="NCBIfam" id="TIGR01554">
    <property type="entry name" value="major_cap_HK97"/>
    <property type="match status" value="1"/>
</dbReference>
<reference evidence="3" key="1">
    <citation type="submission" date="2021-01" db="EMBL/GenBank/DDBJ databases">
        <title>Lacisediminihabitans sp. nov. strain G11-30, isolated from Antarctic Soil.</title>
        <authorList>
            <person name="Li J."/>
        </authorList>
    </citation>
    <scope>NUCLEOTIDE SEQUENCE</scope>
    <source>
        <strain evidence="3">G11-30</strain>
    </source>
</reference>
<accession>A0A934SKY4</accession>
<evidence type="ECO:0000313" key="3">
    <source>
        <dbReference type="EMBL" id="MBK4347245.1"/>
    </source>
</evidence>
<evidence type="ECO:0000313" key="4">
    <source>
        <dbReference type="Proteomes" id="UP000636458"/>
    </source>
</evidence>
<organism evidence="3 4">
    <name type="scientific">Lacisediminihabitans changchengi</name>
    <dbReference type="NCBI Taxonomy" id="2787634"/>
    <lineage>
        <taxon>Bacteria</taxon>
        <taxon>Bacillati</taxon>
        <taxon>Actinomycetota</taxon>
        <taxon>Actinomycetes</taxon>
        <taxon>Micrococcales</taxon>
        <taxon>Microbacteriaceae</taxon>
        <taxon>Lacisediminihabitans</taxon>
    </lineage>
</organism>
<feature type="domain" description="Phage capsid-like C-terminal" evidence="2">
    <location>
        <begin position="143"/>
        <end position="430"/>
    </location>
</feature>
<comment type="caution">
    <text evidence="3">The sequence shown here is derived from an EMBL/GenBank/DDBJ whole genome shotgun (WGS) entry which is preliminary data.</text>
</comment>
<protein>
    <submittedName>
        <fullName evidence="3">Phage major capsid protein</fullName>
    </submittedName>
</protein>
<dbReference type="EMBL" id="JAEPES010000002">
    <property type="protein sequence ID" value="MBK4347245.1"/>
    <property type="molecule type" value="Genomic_DNA"/>
</dbReference>
<keyword evidence="4" id="KW-1185">Reference proteome</keyword>
<dbReference type="InterPro" id="IPR024455">
    <property type="entry name" value="Phage_capsid"/>
</dbReference>
<dbReference type="Pfam" id="PF05065">
    <property type="entry name" value="Phage_capsid"/>
    <property type="match status" value="1"/>
</dbReference>
<dbReference type="SUPFAM" id="SSF56563">
    <property type="entry name" value="Major capsid protein gp5"/>
    <property type="match status" value="1"/>
</dbReference>
<dbReference type="Proteomes" id="UP000636458">
    <property type="component" value="Unassembled WGS sequence"/>
</dbReference>
<gene>
    <name evidence="3" type="ORF">IV501_06330</name>
</gene>
<name>A0A934SKY4_9MICO</name>
<evidence type="ECO:0000259" key="2">
    <source>
        <dbReference type="Pfam" id="PF05065"/>
    </source>
</evidence>
<dbReference type="Gene3D" id="3.30.2400.10">
    <property type="entry name" value="Major capsid protein gp5"/>
    <property type="match status" value="1"/>
</dbReference>